<reference evidence="12 13" key="1">
    <citation type="submission" date="2018-10" db="EMBL/GenBank/DDBJ databases">
        <title>Genomic Encyclopedia of Type Strains, Phase IV (KMG-IV): sequencing the most valuable type-strain genomes for metagenomic binning, comparative biology and taxonomic classification.</title>
        <authorList>
            <person name="Goeker M."/>
        </authorList>
    </citation>
    <scope>NUCLEOTIDE SEQUENCE [LARGE SCALE GENOMIC DNA]</scope>
    <source>
        <strain evidence="12 13">DSM 22008</strain>
    </source>
</reference>
<comment type="catalytic activity">
    <reaction evidence="10 11">
        <text>a quinone + NADH + 5 H(+)(in) = a quinol + NAD(+) + 4 H(+)(out)</text>
        <dbReference type="Rhea" id="RHEA:57888"/>
        <dbReference type="ChEBI" id="CHEBI:15378"/>
        <dbReference type="ChEBI" id="CHEBI:24646"/>
        <dbReference type="ChEBI" id="CHEBI:57540"/>
        <dbReference type="ChEBI" id="CHEBI:57945"/>
        <dbReference type="ChEBI" id="CHEBI:132124"/>
    </reaction>
</comment>
<dbReference type="RefSeq" id="WP_121099416.1">
    <property type="nucleotide sequence ID" value="NZ_RBII01000001.1"/>
</dbReference>
<gene>
    <name evidence="10" type="primary">nuoA</name>
    <name evidence="12" type="ORF">DES40_0988</name>
</gene>
<evidence type="ECO:0000256" key="5">
    <source>
        <dbReference type="ARBA" id="ARBA00022967"/>
    </source>
</evidence>
<dbReference type="PANTHER" id="PTHR11058:SF9">
    <property type="entry name" value="NADH-UBIQUINONE OXIDOREDUCTASE CHAIN 3"/>
    <property type="match status" value="1"/>
</dbReference>
<comment type="subcellular location">
    <subcellularLocation>
        <location evidence="10 11">Cell membrane</location>
        <topology evidence="10 11">Multi-pass membrane protein</topology>
    </subcellularLocation>
    <subcellularLocation>
        <location evidence="1">Membrane</location>
        <topology evidence="1">Multi-pass membrane protein</topology>
    </subcellularLocation>
</comment>
<keyword evidence="10" id="KW-1003">Cell membrane</keyword>
<evidence type="ECO:0000256" key="8">
    <source>
        <dbReference type="ARBA" id="ARBA00023075"/>
    </source>
</evidence>
<name>A0A420WKT7_9PROT</name>
<feature type="transmembrane region" description="Helical" evidence="10">
    <location>
        <begin position="63"/>
        <end position="86"/>
    </location>
</feature>
<proteinExistence type="inferred from homology"/>
<dbReference type="GO" id="GO:0048038">
    <property type="term" value="F:quinone binding"/>
    <property type="evidence" value="ECO:0007669"/>
    <property type="project" value="UniProtKB-KW"/>
</dbReference>
<keyword evidence="9 10" id="KW-0472">Membrane</keyword>
<dbReference type="InterPro" id="IPR038430">
    <property type="entry name" value="NDAH_ubi_oxred_su3_sf"/>
</dbReference>
<keyword evidence="3 10" id="KW-0813">Transport</keyword>
<dbReference type="InterPro" id="IPR000440">
    <property type="entry name" value="NADH_UbQ/plastoQ_OxRdtase_su3"/>
</dbReference>
<evidence type="ECO:0000256" key="2">
    <source>
        <dbReference type="ARBA" id="ARBA00008472"/>
    </source>
</evidence>
<dbReference type="InterPro" id="IPR023043">
    <property type="entry name" value="NAD(P)H_OxRDtase_bac/plastid"/>
</dbReference>
<accession>A0A420WKT7</accession>
<dbReference type="GO" id="GO:0050136">
    <property type="term" value="F:NADH dehydrogenase (quinone) (non-electrogenic) activity"/>
    <property type="evidence" value="ECO:0007669"/>
    <property type="project" value="UniProtKB-UniRule"/>
</dbReference>
<evidence type="ECO:0000256" key="7">
    <source>
        <dbReference type="ARBA" id="ARBA00023027"/>
    </source>
</evidence>
<keyword evidence="13" id="KW-1185">Reference proteome</keyword>
<evidence type="ECO:0000313" key="13">
    <source>
        <dbReference type="Proteomes" id="UP000282211"/>
    </source>
</evidence>
<comment type="function">
    <text evidence="10">NDH-1 shuttles electrons from NADH, via FMN and iron-sulfur (Fe-S) centers, to quinones in the respiratory chain. The immediate electron acceptor for the enzyme in this species is believed to be ubiquinone. Couples the redox reaction to proton translocation (for every two electrons transferred, four hydrogen ions are translocated across the cytoplasmic membrane), and thus conserves the redox energy in a proton gradient.</text>
</comment>
<evidence type="ECO:0000256" key="1">
    <source>
        <dbReference type="ARBA" id="ARBA00004141"/>
    </source>
</evidence>
<dbReference type="EC" id="7.1.1.-" evidence="10"/>
<comment type="similarity">
    <text evidence="2 10 11">Belongs to the complex I subunit 3 family.</text>
</comment>
<evidence type="ECO:0000256" key="6">
    <source>
        <dbReference type="ARBA" id="ARBA00022989"/>
    </source>
</evidence>
<feature type="transmembrane region" description="Helical" evidence="10">
    <location>
        <begin position="12"/>
        <end position="33"/>
    </location>
</feature>
<feature type="transmembrane region" description="Helical" evidence="10">
    <location>
        <begin position="92"/>
        <end position="113"/>
    </location>
</feature>
<dbReference type="Pfam" id="PF00507">
    <property type="entry name" value="Oxidored_q4"/>
    <property type="match status" value="1"/>
</dbReference>
<dbReference type="AlphaFoldDB" id="A0A420WKT7"/>
<dbReference type="Proteomes" id="UP000282211">
    <property type="component" value="Unassembled WGS sequence"/>
</dbReference>
<keyword evidence="4 10" id="KW-0812">Transmembrane</keyword>
<evidence type="ECO:0000313" key="12">
    <source>
        <dbReference type="EMBL" id="RKQ71661.1"/>
    </source>
</evidence>
<sequence>MNDFLLEYLPVIILFGIATALSLLFLIAAKIFAPASPDSEKVSTYECGFNAFDDSRMKFDVRFYLVAILFIIFDIEVAFLFPYAVTLDQVGFWSWAVVMIFLAELAAGLAYAWQRGALDWE</sequence>
<dbReference type="GO" id="GO:0008137">
    <property type="term" value="F:NADH dehydrogenase (ubiquinone) activity"/>
    <property type="evidence" value="ECO:0007669"/>
    <property type="project" value="InterPro"/>
</dbReference>
<dbReference type="EMBL" id="RBII01000001">
    <property type="protein sequence ID" value="RKQ71661.1"/>
    <property type="molecule type" value="Genomic_DNA"/>
</dbReference>
<dbReference type="GO" id="GO:0005886">
    <property type="term" value="C:plasma membrane"/>
    <property type="evidence" value="ECO:0007669"/>
    <property type="project" value="UniProtKB-SubCell"/>
</dbReference>
<evidence type="ECO:0000256" key="9">
    <source>
        <dbReference type="ARBA" id="ARBA00023136"/>
    </source>
</evidence>
<dbReference type="FunFam" id="1.20.58.1610:FF:000004">
    <property type="entry name" value="NADH-quinone oxidoreductase subunit A"/>
    <property type="match status" value="1"/>
</dbReference>
<keyword evidence="8 10" id="KW-0830">Ubiquinone</keyword>
<comment type="caution">
    <text evidence="12">The sequence shown here is derived from an EMBL/GenBank/DDBJ whole genome shotgun (WGS) entry which is preliminary data.</text>
</comment>
<protein>
    <recommendedName>
        <fullName evidence="10">NADH-quinone oxidoreductase subunit A</fullName>
        <ecNumber evidence="10">7.1.1.-</ecNumber>
    </recommendedName>
    <alternativeName>
        <fullName evidence="10">NADH dehydrogenase I subunit A</fullName>
    </alternativeName>
    <alternativeName>
        <fullName evidence="10">NDH-1 subunit A</fullName>
    </alternativeName>
    <alternativeName>
        <fullName evidence="10">NUO1</fullName>
    </alternativeName>
</protein>
<dbReference type="Gene3D" id="1.20.58.1610">
    <property type="entry name" value="NADH:ubiquinone/plastoquinone oxidoreductase, chain 3"/>
    <property type="match status" value="1"/>
</dbReference>
<organism evidence="12 13">
    <name type="scientific">Litorimonas taeanensis</name>
    <dbReference type="NCBI Taxonomy" id="568099"/>
    <lineage>
        <taxon>Bacteria</taxon>
        <taxon>Pseudomonadati</taxon>
        <taxon>Pseudomonadota</taxon>
        <taxon>Alphaproteobacteria</taxon>
        <taxon>Maricaulales</taxon>
        <taxon>Robiginitomaculaceae</taxon>
    </lineage>
</organism>
<dbReference type="HAMAP" id="MF_01394">
    <property type="entry name" value="NDH1_NuoA"/>
    <property type="match status" value="1"/>
</dbReference>
<keyword evidence="10 11" id="KW-0874">Quinone</keyword>
<dbReference type="GO" id="GO:0030964">
    <property type="term" value="C:NADH dehydrogenase complex"/>
    <property type="evidence" value="ECO:0007669"/>
    <property type="project" value="TreeGrafter"/>
</dbReference>
<keyword evidence="5 10" id="KW-1278">Translocase</keyword>
<dbReference type="OrthoDB" id="9791970at2"/>
<evidence type="ECO:0000256" key="4">
    <source>
        <dbReference type="ARBA" id="ARBA00022692"/>
    </source>
</evidence>
<evidence type="ECO:0000256" key="10">
    <source>
        <dbReference type="HAMAP-Rule" id="MF_01394"/>
    </source>
</evidence>
<evidence type="ECO:0000256" key="11">
    <source>
        <dbReference type="RuleBase" id="RU003639"/>
    </source>
</evidence>
<dbReference type="FunCoup" id="A0A420WKT7">
    <property type="interactions" value="163"/>
</dbReference>
<evidence type="ECO:0000256" key="3">
    <source>
        <dbReference type="ARBA" id="ARBA00022448"/>
    </source>
</evidence>
<dbReference type="InParanoid" id="A0A420WKT7"/>
<keyword evidence="6 10" id="KW-1133">Transmembrane helix</keyword>
<comment type="subunit">
    <text evidence="10">NDH-1 is composed of 14 different subunits. Subunits NuoA, H, J, K, L, M, N constitute the membrane sector of the complex.</text>
</comment>
<keyword evidence="7 10" id="KW-0520">NAD</keyword>
<dbReference type="PANTHER" id="PTHR11058">
    <property type="entry name" value="NADH-UBIQUINONE OXIDOREDUCTASE CHAIN 3"/>
    <property type="match status" value="1"/>
</dbReference>